<keyword evidence="2" id="KW-0732">Signal</keyword>
<feature type="region of interest" description="Disordered" evidence="1">
    <location>
        <begin position="30"/>
        <end position="69"/>
    </location>
</feature>
<keyword evidence="4" id="KW-1185">Reference proteome</keyword>
<feature type="compositionally biased region" description="Basic and acidic residues" evidence="1">
    <location>
        <begin position="49"/>
        <end position="69"/>
    </location>
</feature>
<evidence type="ECO:0000313" key="4">
    <source>
        <dbReference type="Proteomes" id="UP000299102"/>
    </source>
</evidence>
<organism evidence="3 4">
    <name type="scientific">Eumeta variegata</name>
    <name type="common">Bagworm moth</name>
    <name type="synonym">Eumeta japonica</name>
    <dbReference type="NCBI Taxonomy" id="151549"/>
    <lineage>
        <taxon>Eukaryota</taxon>
        <taxon>Metazoa</taxon>
        <taxon>Ecdysozoa</taxon>
        <taxon>Arthropoda</taxon>
        <taxon>Hexapoda</taxon>
        <taxon>Insecta</taxon>
        <taxon>Pterygota</taxon>
        <taxon>Neoptera</taxon>
        <taxon>Endopterygota</taxon>
        <taxon>Lepidoptera</taxon>
        <taxon>Glossata</taxon>
        <taxon>Ditrysia</taxon>
        <taxon>Tineoidea</taxon>
        <taxon>Psychidae</taxon>
        <taxon>Oiketicinae</taxon>
        <taxon>Eumeta</taxon>
    </lineage>
</organism>
<sequence length="69" mass="8158">MDLRDLIRRVKCWMWILICLVNGSSTRQALGKSEVKKDQASSRLLRRGNSQEKTKIDIGRDRDQDREQR</sequence>
<dbReference type="AlphaFoldDB" id="A0A4C1ZCB0"/>
<dbReference type="EMBL" id="BGZK01001667">
    <property type="protein sequence ID" value="GBP84245.1"/>
    <property type="molecule type" value="Genomic_DNA"/>
</dbReference>
<reference evidence="3 4" key="1">
    <citation type="journal article" date="2019" name="Commun. Biol.">
        <title>The bagworm genome reveals a unique fibroin gene that provides high tensile strength.</title>
        <authorList>
            <person name="Kono N."/>
            <person name="Nakamura H."/>
            <person name="Ohtoshi R."/>
            <person name="Tomita M."/>
            <person name="Numata K."/>
            <person name="Arakawa K."/>
        </authorList>
    </citation>
    <scope>NUCLEOTIDE SEQUENCE [LARGE SCALE GENOMIC DNA]</scope>
</reference>
<name>A0A4C1ZCB0_EUMVA</name>
<dbReference type="Proteomes" id="UP000299102">
    <property type="component" value="Unassembled WGS sequence"/>
</dbReference>
<feature type="signal peptide" evidence="2">
    <location>
        <begin position="1"/>
        <end position="31"/>
    </location>
</feature>
<evidence type="ECO:0000256" key="1">
    <source>
        <dbReference type="SAM" id="MobiDB-lite"/>
    </source>
</evidence>
<evidence type="ECO:0000256" key="2">
    <source>
        <dbReference type="SAM" id="SignalP"/>
    </source>
</evidence>
<protein>
    <recommendedName>
        <fullName evidence="5">Secreted protein</fullName>
    </recommendedName>
</protein>
<evidence type="ECO:0008006" key="5">
    <source>
        <dbReference type="Google" id="ProtNLM"/>
    </source>
</evidence>
<evidence type="ECO:0000313" key="3">
    <source>
        <dbReference type="EMBL" id="GBP84245.1"/>
    </source>
</evidence>
<proteinExistence type="predicted"/>
<comment type="caution">
    <text evidence="3">The sequence shown here is derived from an EMBL/GenBank/DDBJ whole genome shotgun (WGS) entry which is preliminary data.</text>
</comment>
<feature type="chain" id="PRO_5020027417" description="Secreted protein" evidence="2">
    <location>
        <begin position="32"/>
        <end position="69"/>
    </location>
</feature>
<gene>
    <name evidence="3" type="ORF">EVAR_103433_1</name>
</gene>
<accession>A0A4C1ZCB0</accession>